<dbReference type="InterPro" id="IPR019734">
    <property type="entry name" value="TPR_rpt"/>
</dbReference>
<dbReference type="STRING" id="1122149.FD44_GL000654"/>
<accession>A0A4R5NKF5</accession>
<evidence type="ECO:0000313" key="2">
    <source>
        <dbReference type="EMBL" id="TDG75105.1"/>
    </source>
</evidence>
<feature type="repeat" description="TPR" evidence="1">
    <location>
        <begin position="33"/>
        <end position="66"/>
    </location>
</feature>
<dbReference type="Pfam" id="PF13181">
    <property type="entry name" value="TPR_8"/>
    <property type="match status" value="1"/>
</dbReference>
<dbReference type="Pfam" id="PF13432">
    <property type="entry name" value="TPR_16"/>
    <property type="match status" value="1"/>
</dbReference>
<dbReference type="EMBL" id="PUFO01000068">
    <property type="protein sequence ID" value="TDG75105.1"/>
    <property type="molecule type" value="Genomic_DNA"/>
</dbReference>
<evidence type="ECO:0000313" key="3">
    <source>
        <dbReference type="Proteomes" id="UP000294854"/>
    </source>
</evidence>
<feature type="repeat" description="TPR" evidence="1">
    <location>
        <begin position="139"/>
        <end position="172"/>
    </location>
</feature>
<dbReference type="SUPFAM" id="SSF48452">
    <property type="entry name" value="TPR-like"/>
    <property type="match status" value="2"/>
</dbReference>
<name>A0A4R5NKF5_9LACO</name>
<reference evidence="2 3" key="1">
    <citation type="journal article" date="2019" name="Appl. Microbiol. Biotechnol.">
        <title>Uncovering carbohydrate metabolism through a genotype-phenotype association study of 56 lactic acid bacteria genomes.</title>
        <authorList>
            <person name="Buron-Moles G."/>
            <person name="Chailyan A."/>
            <person name="Dolejs I."/>
            <person name="Forster J."/>
            <person name="Miks M.H."/>
        </authorList>
    </citation>
    <scope>NUCLEOTIDE SEQUENCE [LARGE SCALE GENOMIC DNA]</scope>
    <source>
        <strain evidence="2 3">ATCC 49373</strain>
    </source>
</reference>
<dbReference type="SMART" id="SM00028">
    <property type="entry name" value="TPR"/>
    <property type="match status" value="3"/>
</dbReference>
<comment type="caution">
    <text evidence="2">The sequence shown here is derived from an EMBL/GenBank/DDBJ whole genome shotgun (WGS) entry which is preliminary data.</text>
</comment>
<proteinExistence type="predicted"/>
<dbReference type="Pfam" id="PF13424">
    <property type="entry name" value="TPR_12"/>
    <property type="match status" value="1"/>
</dbReference>
<dbReference type="Proteomes" id="UP000294854">
    <property type="component" value="Unassembled WGS sequence"/>
</dbReference>
<gene>
    <name evidence="2" type="ORF">C5L31_000982</name>
</gene>
<organism evidence="2 3">
    <name type="scientific">Secundilactobacillus malefermentans</name>
    <dbReference type="NCBI Taxonomy" id="176292"/>
    <lineage>
        <taxon>Bacteria</taxon>
        <taxon>Bacillati</taxon>
        <taxon>Bacillota</taxon>
        <taxon>Bacilli</taxon>
        <taxon>Lactobacillales</taxon>
        <taxon>Lactobacillaceae</taxon>
        <taxon>Secundilactobacillus</taxon>
    </lineage>
</organism>
<dbReference type="InterPro" id="IPR011990">
    <property type="entry name" value="TPR-like_helical_dom_sf"/>
</dbReference>
<protein>
    <submittedName>
        <fullName evidence="2">Uncharacterized protein</fullName>
    </submittedName>
</protein>
<dbReference type="AlphaFoldDB" id="A0A4R5NKF5"/>
<keyword evidence="1" id="KW-0802">TPR repeat</keyword>
<dbReference type="Gene3D" id="1.25.40.10">
    <property type="entry name" value="Tetratricopeptide repeat domain"/>
    <property type="match status" value="2"/>
</dbReference>
<keyword evidence="3" id="KW-1185">Reference proteome</keyword>
<dbReference type="PANTHER" id="PTHR12558">
    <property type="entry name" value="CELL DIVISION CYCLE 16,23,27"/>
    <property type="match status" value="1"/>
</dbReference>
<dbReference type="PROSITE" id="PS50005">
    <property type="entry name" value="TPR"/>
    <property type="match status" value="2"/>
</dbReference>
<dbReference type="RefSeq" id="WP_010620099.1">
    <property type="nucleotide sequence ID" value="NZ_CP042371.1"/>
</dbReference>
<evidence type="ECO:0000256" key="1">
    <source>
        <dbReference type="PROSITE-ProRule" id="PRU00339"/>
    </source>
</evidence>
<dbReference type="PANTHER" id="PTHR12558:SF13">
    <property type="entry name" value="CELL DIVISION CYCLE PROTEIN 27 HOMOLOG"/>
    <property type="match status" value="1"/>
</dbReference>
<sequence>MTDKKVNRKDEKKQTEELLKKLVAKVDANPADYHAYYNLGAMLTQVKSYAQAEELFLKAQGLLKNQTREATDELTYGLANVYYESGKFDQAIHEFTKIKSDKLQKDTYLMISQCYIGLGNHKQALAYALTAQNLAKQDSSANRLVAENLLALGNFDEAAQYFDIILENDPEDGAANFDRGLLAMVLSQPFDDYFKKAKKNDPTYFKKQQNKLVGIEELIKARKN</sequence>